<dbReference type="Gene3D" id="1.10.357.10">
    <property type="entry name" value="Tetracycline Repressor, domain 2"/>
    <property type="match status" value="1"/>
</dbReference>
<reference evidence="4 5" key="1">
    <citation type="journal article" date="2018" name="Nat. Biotechnol.">
        <title>A standardized bacterial taxonomy based on genome phylogeny substantially revises the tree of life.</title>
        <authorList>
            <person name="Parks D.H."/>
            <person name="Chuvochina M."/>
            <person name="Waite D.W."/>
            <person name="Rinke C."/>
            <person name="Skarshewski A."/>
            <person name="Chaumeil P.A."/>
            <person name="Hugenholtz P."/>
        </authorList>
    </citation>
    <scope>NUCLEOTIDE SEQUENCE [LARGE SCALE GENOMIC DNA]</scope>
    <source>
        <strain evidence="4">UBA8672</strain>
    </source>
</reference>
<dbReference type="SUPFAM" id="SSF46689">
    <property type="entry name" value="Homeodomain-like"/>
    <property type="match status" value="1"/>
</dbReference>
<proteinExistence type="predicted"/>
<evidence type="ECO:0000259" key="3">
    <source>
        <dbReference type="PROSITE" id="PS50977"/>
    </source>
</evidence>
<dbReference type="PRINTS" id="PR00455">
    <property type="entry name" value="HTHTETR"/>
</dbReference>
<feature type="DNA-binding region" description="H-T-H motif" evidence="2">
    <location>
        <begin position="28"/>
        <end position="47"/>
    </location>
</feature>
<protein>
    <submittedName>
        <fullName evidence="4">TetR family transcriptional regulator</fullName>
    </submittedName>
</protein>
<accession>A0A3D5Q9H9</accession>
<dbReference type="Proteomes" id="UP000262325">
    <property type="component" value="Unassembled WGS sequence"/>
</dbReference>
<dbReference type="InterPro" id="IPR036271">
    <property type="entry name" value="Tet_transcr_reg_TetR-rel_C_sf"/>
</dbReference>
<dbReference type="PANTHER" id="PTHR43479:SF11">
    <property type="entry name" value="ACREF_ENVCD OPERON REPRESSOR-RELATED"/>
    <property type="match status" value="1"/>
</dbReference>
<dbReference type="Pfam" id="PF08359">
    <property type="entry name" value="TetR_C_4"/>
    <property type="match status" value="1"/>
</dbReference>
<dbReference type="RefSeq" id="WP_273267016.1">
    <property type="nucleotide sequence ID" value="NZ_JAAZVV010000153.1"/>
</dbReference>
<dbReference type="InterPro" id="IPR013570">
    <property type="entry name" value="Tscrpt_reg_YsiA_C"/>
</dbReference>
<dbReference type="PANTHER" id="PTHR43479">
    <property type="entry name" value="ACREF/ENVCD OPERON REPRESSOR-RELATED"/>
    <property type="match status" value="1"/>
</dbReference>
<comment type="caution">
    <text evidence="4">The sequence shown here is derived from an EMBL/GenBank/DDBJ whole genome shotgun (WGS) entry which is preliminary data.</text>
</comment>
<evidence type="ECO:0000313" key="5">
    <source>
        <dbReference type="Proteomes" id="UP000262325"/>
    </source>
</evidence>
<dbReference type="Gene3D" id="1.10.10.60">
    <property type="entry name" value="Homeodomain-like"/>
    <property type="match status" value="1"/>
</dbReference>
<dbReference type="PROSITE" id="PS50977">
    <property type="entry name" value="HTH_TETR_2"/>
    <property type="match status" value="1"/>
</dbReference>
<dbReference type="SUPFAM" id="SSF48498">
    <property type="entry name" value="Tetracyclin repressor-like, C-terminal domain"/>
    <property type="match status" value="1"/>
</dbReference>
<dbReference type="AlphaFoldDB" id="A0A3D5Q9H9"/>
<evidence type="ECO:0000256" key="1">
    <source>
        <dbReference type="ARBA" id="ARBA00023125"/>
    </source>
</evidence>
<feature type="domain" description="HTH tetR-type" evidence="3">
    <location>
        <begin position="5"/>
        <end position="65"/>
    </location>
</feature>
<keyword evidence="1 2" id="KW-0238">DNA-binding</keyword>
<evidence type="ECO:0000256" key="2">
    <source>
        <dbReference type="PROSITE-ProRule" id="PRU00335"/>
    </source>
</evidence>
<dbReference type="GO" id="GO:0003677">
    <property type="term" value="F:DNA binding"/>
    <property type="evidence" value="ECO:0007669"/>
    <property type="project" value="UniProtKB-UniRule"/>
</dbReference>
<dbReference type="EMBL" id="DPPF01000031">
    <property type="protein sequence ID" value="HCW92324.1"/>
    <property type="molecule type" value="Genomic_DNA"/>
</dbReference>
<evidence type="ECO:0000313" key="4">
    <source>
        <dbReference type="EMBL" id="HCW92324.1"/>
    </source>
</evidence>
<dbReference type="InterPro" id="IPR009057">
    <property type="entry name" value="Homeodomain-like_sf"/>
</dbReference>
<dbReference type="InterPro" id="IPR050624">
    <property type="entry name" value="HTH-type_Tx_Regulator"/>
</dbReference>
<sequence length="192" mass="22421">MEDKITKFDVILKAAIKVIGQKGYHNAKIKDISNEADVADGTIYNYFSNKEDILVTIFRIKLEDYVNKAQQEIEGIDDTVEKLRILIRYHLKVMSENPDLANVLQIELRQPSKDMRMKVRKHLKNYFNVIENVINDGIEKGVFKKDLHIYLAREMYFGTLDEVVSTWVFSGQHWGLMDHVDELTGMFFKAFN</sequence>
<dbReference type="Pfam" id="PF00440">
    <property type="entry name" value="TetR_N"/>
    <property type="match status" value="1"/>
</dbReference>
<organism evidence="4 5">
    <name type="scientific">Flexistipes sinusarabici</name>
    <dbReference type="NCBI Taxonomy" id="2352"/>
    <lineage>
        <taxon>Bacteria</taxon>
        <taxon>Pseudomonadati</taxon>
        <taxon>Deferribacterota</taxon>
        <taxon>Deferribacteres</taxon>
        <taxon>Deferribacterales</taxon>
        <taxon>Flexistipitaceae</taxon>
        <taxon>Flexistipes</taxon>
    </lineage>
</organism>
<gene>
    <name evidence="4" type="ORF">DHM44_01445</name>
</gene>
<name>A0A3D5Q9H9_FLESI</name>
<dbReference type="InterPro" id="IPR001647">
    <property type="entry name" value="HTH_TetR"/>
</dbReference>